<comment type="caution">
    <text evidence="1">The sequence shown here is derived from an EMBL/GenBank/DDBJ whole genome shotgun (WGS) entry which is preliminary data.</text>
</comment>
<name>A0ACB9S7B4_9MYRT</name>
<organism evidence="1 2">
    <name type="scientific">Melastoma candidum</name>
    <dbReference type="NCBI Taxonomy" id="119954"/>
    <lineage>
        <taxon>Eukaryota</taxon>
        <taxon>Viridiplantae</taxon>
        <taxon>Streptophyta</taxon>
        <taxon>Embryophyta</taxon>
        <taxon>Tracheophyta</taxon>
        <taxon>Spermatophyta</taxon>
        <taxon>Magnoliopsida</taxon>
        <taxon>eudicotyledons</taxon>
        <taxon>Gunneridae</taxon>
        <taxon>Pentapetalae</taxon>
        <taxon>rosids</taxon>
        <taxon>malvids</taxon>
        <taxon>Myrtales</taxon>
        <taxon>Melastomataceae</taxon>
        <taxon>Melastomatoideae</taxon>
        <taxon>Melastomateae</taxon>
        <taxon>Melastoma</taxon>
    </lineage>
</organism>
<protein>
    <submittedName>
        <fullName evidence="1">Uncharacterized protein</fullName>
    </submittedName>
</protein>
<accession>A0ACB9S7B4</accession>
<proteinExistence type="predicted"/>
<evidence type="ECO:0000313" key="1">
    <source>
        <dbReference type="EMBL" id="KAI4385971.1"/>
    </source>
</evidence>
<dbReference type="EMBL" id="CM042881">
    <property type="protein sequence ID" value="KAI4385971.1"/>
    <property type="molecule type" value="Genomic_DNA"/>
</dbReference>
<gene>
    <name evidence="1" type="ORF">MLD38_003952</name>
</gene>
<evidence type="ECO:0000313" key="2">
    <source>
        <dbReference type="Proteomes" id="UP001057402"/>
    </source>
</evidence>
<reference evidence="2" key="1">
    <citation type="journal article" date="2023" name="Front. Plant Sci.">
        <title>Chromosomal-level genome assembly of Melastoma candidum provides insights into trichome evolution.</title>
        <authorList>
            <person name="Zhong Y."/>
            <person name="Wu W."/>
            <person name="Sun C."/>
            <person name="Zou P."/>
            <person name="Liu Y."/>
            <person name="Dai S."/>
            <person name="Zhou R."/>
        </authorList>
    </citation>
    <scope>NUCLEOTIDE SEQUENCE [LARGE SCALE GENOMIC DNA]</scope>
</reference>
<sequence>MKAKDALICTGKILRTTLQFALLHPNGSKTAAFFLFLFFVCPFGFRFLTYSAATVYGSAIIIKIIANSGPYDLHESALHHSNMHESPLPKFESDDGVPVGQMHKKPKISAQMSKRRNFKMRIEDLETLDNAEGKRVSSLGTDDNRIDGGDGLPTERGLTARRGASLCEGESVAGKHAKTLNEGESICDFANETRQSKESCQGQSEANDSSEDAEDEDEEDAPGDRRQAVEWTEEDQKSLMDLGLSELERNNRLENLIAKRMVKKSASMKNQNNLLDPAPSGSLPERNPFDLPYDSNEEKPNLTVDSISPEILAPHPKDILNRHVSSFQGPVTAGTDEDSGAGSSSQLSVLEKRNVEEPPPSQFRKESEKDRHNEQLLSRDLKPGRDGSKNDETADSVRDDL</sequence>
<keyword evidence="2" id="KW-1185">Reference proteome</keyword>
<dbReference type="Proteomes" id="UP001057402">
    <property type="component" value="Chromosome 2"/>
</dbReference>